<reference evidence="1 2" key="1">
    <citation type="journal article" date="2009" name="Nucleic Acids Res.">
        <title>Analysis of complete genome sequence of Neorickettsia risticii: causative agent of Potomac horse fever.</title>
        <authorList>
            <person name="Lin M."/>
            <person name="Zhang C."/>
            <person name="Gibson K."/>
            <person name="Rikihisa Y."/>
        </authorList>
    </citation>
    <scope>NUCLEOTIDE SEQUENCE [LARGE SCALE GENOMIC DNA]</scope>
    <source>
        <strain evidence="1 2">Illinois</strain>
    </source>
</reference>
<gene>
    <name evidence="1" type="ordered locus">NRI_0639</name>
</gene>
<name>C6V5E8_NEORI</name>
<protein>
    <submittedName>
        <fullName evidence="1">Uncharacterized protein</fullName>
    </submittedName>
</protein>
<dbReference type="Proteomes" id="UP000001627">
    <property type="component" value="Chromosome"/>
</dbReference>
<evidence type="ECO:0000313" key="1">
    <source>
        <dbReference type="EMBL" id="ACT69617.1"/>
    </source>
</evidence>
<dbReference type="EMBL" id="CP001431">
    <property type="protein sequence ID" value="ACT69617.1"/>
    <property type="molecule type" value="Genomic_DNA"/>
</dbReference>
<dbReference type="AlphaFoldDB" id="C6V5E8"/>
<proteinExistence type="predicted"/>
<evidence type="ECO:0000313" key="2">
    <source>
        <dbReference type="Proteomes" id="UP000001627"/>
    </source>
</evidence>
<organism evidence="1 2">
    <name type="scientific">Neorickettsia risticii (strain Illinois)</name>
    <dbReference type="NCBI Taxonomy" id="434131"/>
    <lineage>
        <taxon>Bacteria</taxon>
        <taxon>Pseudomonadati</taxon>
        <taxon>Pseudomonadota</taxon>
        <taxon>Alphaproteobacteria</taxon>
        <taxon>Rickettsiales</taxon>
        <taxon>Anaplasmataceae</taxon>
        <taxon>Neorickettsia</taxon>
    </lineage>
</organism>
<dbReference type="HOGENOM" id="CLU_3219152_0_0_5"/>
<accession>C6V5E8</accession>
<sequence>MLIKNAQSHFLSVALLKTLTQHFSTLKSGEQWSHSEICTSLPGR</sequence>
<dbReference type="KEGG" id="nri:NRI_0639"/>
<keyword evidence="2" id="KW-1185">Reference proteome</keyword>